<dbReference type="PANTHER" id="PTHR44520:SF2">
    <property type="entry name" value="RESPONSE REGULATOR RCP1"/>
    <property type="match status" value="1"/>
</dbReference>
<protein>
    <submittedName>
        <fullName evidence="3">Response regulator</fullName>
    </submittedName>
</protein>
<evidence type="ECO:0000313" key="4">
    <source>
        <dbReference type="Proteomes" id="UP000474175"/>
    </source>
</evidence>
<sequence>MPAKFTILLVEDDIAIVDLIQRVAKTHFPEANFIPITTFEEAVIYLYNVEGFGPKLALLDINLAGYKSGLDFLNLMREHPLGKLVPVVVLSASNSKKDIKVAYDSGASSFVNKPFTLNDWRSFLTMLRFYWFETVKLPQTWFEKVSDKMA</sequence>
<dbReference type="AlphaFoldDB" id="A0A6L9LHF3"/>
<feature type="domain" description="Response regulatory" evidence="2">
    <location>
        <begin position="6"/>
        <end position="128"/>
    </location>
</feature>
<evidence type="ECO:0000313" key="3">
    <source>
        <dbReference type="EMBL" id="NDU96059.1"/>
    </source>
</evidence>
<dbReference type="InterPro" id="IPR052893">
    <property type="entry name" value="TCS_response_regulator"/>
</dbReference>
<accession>A0A6L9LHF3</accession>
<organism evidence="3 4">
    <name type="scientific">Spirosoma terrae</name>
    <dbReference type="NCBI Taxonomy" id="1968276"/>
    <lineage>
        <taxon>Bacteria</taxon>
        <taxon>Pseudomonadati</taxon>
        <taxon>Bacteroidota</taxon>
        <taxon>Cytophagia</taxon>
        <taxon>Cytophagales</taxon>
        <taxon>Cytophagaceae</taxon>
        <taxon>Spirosoma</taxon>
    </lineage>
</organism>
<name>A0A6L9LHF3_9BACT</name>
<dbReference type="PANTHER" id="PTHR44520">
    <property type="entry name" value="RESPONSE REGULATOR RCP1-RELATED"/>
    <property type="match status" value="1"/>
</dbReference>
<dbReference type="InterPro" id="IPR001789">
    <property type="entry name" value="Sig_transdc_resp-reg_receiver"/>
</dbReference>
<reference evidence="3 4" key="1">
    <citation type="submission" date="2020-02" db="EMBL/GenBank/DDBJ databases">
        <title>Draft genome sequence of two Spirosoma agri KCTC 52727 and Spirosoma terrae KCTC 52035.</title>
        <authorList>
            <person name="Rojas J."/>
            <person name="Ambika Manirajan B."/>
            <person name="Suarez C."/>
            <person name="Ratering S."/>
            <person name="Schnell S."/>
        </authorList>
    </citation>
    <scope>NUCLEOTIDE SEQUENCE [LARGE SCALE GENOMIC DNA]</scope>
    <source>
        <strain evidence="3 4">KCTC 52035</strain>
    </source>
</reference>
<feature type="modified residue" description="4-aspartylphosphate" evidence="1">
    <location>
        <position position="60"/>
    </location>
</feature>
<dbReference type="Gene3D" id="3.40.50.2300">
    <property type="match status" value="1"/>
</dbReference>
<dbReference type="SUPFAM" id="SSF52172">
    <property type="entry name" value="CheY-like"/>
    <property type="match status" value="1"/>
</dbReference>
<dbReference type="GO" id="GO:0000160">
    <property type="term" value="P:phosphorelay signal transduction system"/>
    <property type="evidence" value="ECO:0007669"/>
    <property type="project" value="InterPro"/>
</dbReference>
<comment type="caution">
    <text evidence="3">The sequence shown here is derived from an EMBL/GenBank/DDBJ whole genome shotgun (WGS) entry which is preliminary data.</text>
</comment>
<dbReference type="Pfam" id="PF00072">
    <property type="entry name" value="Response_reg"/>
    <property type="match status" value="1"/>
</dbReference>
<dbReference type="InterPro" id="IPR011006">
    <property type="entry name" value="CheY-like_superfamily"/>
</dbReference>
<dbReference type="SMART" id="SM00448">
    <property type="entry name" value="REC"/>
    <property type="match status" value="1"/>
</dbReference>
<dbReference type="PROSITE" id="PS50110">
    <property type="entry name" value="RESPONSE_REGULATORY"/>
    <property type="match status" value="1"/>
</dbReference>
<dbReference type="Proteomes" id="UP000474175">
    <property type="component" value="Unassembled WGS sequence"/>
</dbReference>
<keyword evidence="4" id="KW-1185">Reference proteome</keyword>
<dbReference type="RefSeq" id="WP_163949352.1">
    <property type="nucleotide sequence ID" value="NZ_JAAFZH010000005.1"/>
</dbReference>
<keyword evidence="1" id="KW-0597">Phosphoprotein</keyword>
<gene>
    <name evidence="3" type="ORF">GK108_14345</name>
</gene>
<proteinExistence type="predicted"/>
<dbReference type="EMBL" id="JAAFZH010000005">
    <property type="protein sequence ID" value="NDU96059.1"/>
    <property type="molecule type" value="Genomic_DNA"/>
</dbReference>
<evidence type="ECO:0000259" key="2">
    <source>
        <dbReference type="PROSITE" id="PS50110"/>
    </source>
</evidence>
<evidence type="ECO:0000256" key="1">
    <source>
        <dbReference type="PROSITE-ProRule" id="PRU00169"/>
    </source>
</evidence>